<evidence type="ECO:0000256" key="3">
    <source>
        <dbReference type="ARBA" id="ARBA00022964"/>
    </source>
</evidence>
<protein>
    <submittedName>
        <fullName evidence="7">Oxygenase</fullName>
    </submittedName>
</protein>
<keyword evidence="3" id="KW-0223">Dioxygenase</keyword>
<dbReference type="GO" id="GO:0004601">
    <property type="term" value="F:peroxidase activity"/>
    <property type="evidence" value="ECO:0007669"/>
    <property type="project" value="InterPro"/>
</dbReference>
<evidence type="ECO:0000256" key="4">
    <source>
        <dbReference type="ARBA" id="ARBA00023002"/>
    </source>
</evidence>
<dbReference type="AlphaFoldDB" id="A0A3D8M4Z3"/>
<dbReference type="GO" id="GO:0006979">
    <property type="term" value="P:response to oxidative stress"/>
    <property type="evidence" value="ECO:0007669"/>
    <property type="project" value="InterPro"/>
</dbReference>
<sequence>MKGRGMTAKHLFVLFFVTSLCVCHSFAEEQKSENMACIDMVKAGFRPIDDNRQTRFLGKVASDTALCRGGEKATAFRYTPWVDWSNYWASGDSASLKEGEEAITILGEHLKPNGRGIDGSLMDLEYQRVELIKFNLFDNYTYEEFIKGRSGKDGSTIKQWDAMRLDATSPYYDQVGGAGIQLCGGELIRYRTLTGICNDLINPKMGSTGTDFARNVDFESTFPRLGKTEVARNRHSDAEHGMRIDLLTPDPQLISRKLFTRRQSADNGCNDGMGASDPSSSAECDYLKAPFFNVLAAFWIQFMTHDWFSHLQEGRNARGYTDVGCKSEEAQALGCRPEDQIEPSLFDQTSEPGRFQHNNKQYLNRAFKTTQNTVTAWWDASQIYGYDDISLQRVLRDPEDNAKLAMPSGYLPLLASCSESTLGDCPVQPQWQGQEAAAFPDNWNIGLSFYHNLFVREHNYFVDQFRALQGSSPDADSGLRNPSAPEKVITYQQVTDEELYQAARLVVSAMIAKIHTIEWTTQLLYNDPMYRAMNSNWFGLFNLEEGSRVSAAIRKITQNDENFFSRASDWLAGLFGGSDKAETANSWYSVFASGAGIFGLQNTRPEGMLWWEKDAWDITNPEHVNGGVNHFGSPFNFPEEFTSVYRLHPLVPDLIEMRDYHSANEIGDKVAVLDTVRAGATAQMRRYGLENWALAMGRQRLGVLHLQNHPRFLQNLPMPHLDTPSQKIDVVALDIIRDRERGVPRFNEFRRQIGLKTLTSFDDFVDRRLDPGSPARMAQEQVVNDIRSIYGTHTCDASKVISDVQLNDDGSPINDCHGAPDGSVVDNIEDVDLAVGWLAEYTRPHGFAISETQFHIFIINASRRLFSDRFFTSSYRPEFYSSLGYDWVMNNGPLSECPYELETSNDGIQQCNEPRQSNGHTIAVSPLKRLLMRNVPELREELMPVVNVFDPWARDRGEYYSLEWTPRKGAELDPAFRP</sequence>
<accession>A0A3D8M4Z3</accession>
<dbReference type="GO" id="GO:0006952">
    <property type="term" value="P:defense response"/>
    <property type="evidence" value="ECO:0007669"/>
    <property type="project" value="UniProtKB-KW"/>
</dbReference>
<dbReference type="InterPro" id="IPR019791">
    <property type="entry name" value="Haem_peroxidase_animal"/>
</dbReference>
<organism evidence="7 8">
    <name type="scientific">Alteromonas aestuariivivens</name>
    <dbReference type="NCBI Taxonomy" id="1938339"/>
    <lineage>
        <taxon>Bacteria</taxon>
        <taxon>Pseudomonadati</taxon>
        <taxon>Pseudomonadota</taxon>
        <taxon>Gammaproteobacteria</taxon>
        <taxon>Alteromonadales</taxon>
        <taxon>Alteromonadaceae</taxon>
        <taxon>Alteromonas/Salinimonas group</taxon>
        <taxon>Alteromonas</taxon>
    </lineage>
</organism>
<dbReference type="PANTHER" id="PTHR11903">
    <property type="entry name" value="PROSTAGLANDIN G/H SYNTHASE"/>
    <property type="match status" value="1"/>
</dbReference>
<dbReference type="EMBL" id="QRHA01000009">
    <property type="protein sequence ID" value="RDV24604.1"/>
    <property type="molecule type" value="Genomic_DNA"/>
</dbReference>
<feature type="signal peptide" evidence="6">
    <location>
        <begin position="1"/>
        <end position="27"/>
    </location>
</feature>
<dbReference type="InterPro" id="IPR050783">
    <property type="entry name" value="Oxylipin_biosynth_metab"/>
</dbReference>
<evidence type="ECO:0000313" key="7">
    <source>
        <dbReference type="EMBL" id="RDV24604.1"/>
    </source>
</evidence>
<gene>
    <name evidence="7" type="ORF">DXV75_12965</name>
</gene>
<dbReference type="InterPro" id="IPR037120">
    <property type="entry name" value="Haem_peroxidase_sf_animal"/>
</dbReference>
<comment type="caution">
    <text evidence="7">The sequence shown here is derived from an EMBL/GenBank/DDBJ whole genome shotgun (WGS) entry which is preliminary data.</text>
</comment>
<keyword evidence="5" id="KW-0408">Iron</keyword>
<keyword evidence="8" id="KW-1185">Reference proteome</keyword>
<dbReference type="Gene3D" id="1.10.640.10">
    <property type="entry name" value="Haem peroxidase domain superfamily, animal type"/>
    <property type="match status" value="1"/>
</dbReference>
<evidence type="ECO:0000256" key="1">
    <source>
        <dbReference type="ARBA" id="ARBA00022723"/>
    </source>
</evidence>
<keyword evidence="6" id="KW-0732">Signal</keyword>
<proteinExistence type="predicted"/>
<dbReference type="Proteomes" id="UP000256561">
    <property type="component" value="Unassembled WGS sequence"/>
</dbReference>
<dbReference type="PANTHER" id="PTHR11903:SF11">
    <property type="entry name" value="ALPHA-DIOXYGENASE 1"/>
    <property type="match status" value="1"/>
</dbReference>
<evidence type="ECO:0000313" key="8">
    <source>
        <dbReference type="Proteomes" id="UP000256561"/>
    </source>
</evidence>
<evidence type="ECO:0000256" key="2">
    <source>
        <dbReference type="ARBA" id="ARBA00022821"/>
    </source>
</evidence>
<dbReference type="SUPFAM" id="SSF48113">
    <property type="entry name" value="Heme-dependent peroxidases"/>
    <property type="match status" value="1"/>
</dbReference>
<dbReference type="Pfam" id="PF03098">
    <property type="entry name" value="An_peroxidase"/>
    <property type="match status" value="3"/>
</dbReference>
<dbReference type="GO" id="GO:0016702">
    <property type="term" value="F:oxidoreductase activity, acting on single donors with incorporation of molecular oxygen, incorporation of two atoms of oxygen"/>
    <property type="evidence" value="ECO:0007669"/>
    <property type="project" value="TreeGrafter"/>
</dbReference>
<keyword evidence="4" id="KW-0560">Oxidoreductase</keyword>
<keyword evidence="1" id="KW-0479">Metal-binding</keyword>
<dbReference type="OrthoDB" id="9765610at2"/>
<evidence type="ECO:0000256" key="5">
    <source>
        <dbReference type="ARBA" id="ARBA00023004"/>
    </source>
</evidence>
<evidence type="ECO:0000256" key="6">
    <source>
        <dbReference type="SAM" id="SignalP"/>
    </source>
</evidence>
<reference evidence="8" key="1">
    <citation type="submission" date="2018-08" db="EMBL/GenBank/DDBJ databases">
        <authorList>
            <person name="Zhang J."/>
            <person name="Du Z.-J."/>
        </authorList>
    </citation>
    <scope>NUCLEOTIDE SEQUENCE [LARGE SCALE GENOMIC DNA]</scope>
    <source>
        <strain evidence="8">KCTC 52655</strain>
    </source>
</reference>
<dbReference type="InterPro" id="IPR010255">
    <property type="entry name" value="Haem_peroxidase_sf"/>
</dbReference>
<dbReference type="PROSITE" id="PS50292">
    <property type="entry name" value="PEROXIDASE_3"/>
    <property type="match status" value="1"/>
</dbReference>
<keyword evidence="2" id="KW-0611">Plant defense</keyword>
<feature type="chain" id="PRO_5017594354" evidence="6">
    <location>
        <begin position="28"/>
        <end position="978"/>
    </location>
</feature>
<dbReference type="GO" id="GO:0006631">
    <property type="term" value="P:fatty acid metabolic process"/>
    <property type="evidence" value="ECO:0007669"/>
    <property type="project" value="UniProtKB-ARBA"/>
</dbReference>
<dbReference type="GO" id="GO:0020037">
    <property type="term" value="F:heme binding"/>
    <property type="evidence" value="ECO:0007669"/>
    <property type="project" value="InterPro"/>
</dbReference>
<dbReference type="GO" id="GO:0046872">
    <property type="term" value="F:metal ion binding"/>
    <property type="evidence" value="ECO:0007669"/>
    <property type="project" value="UniProtKB-KW"/>
</dbReference>
<name>A0A3D8M4Z3_9ALTE</name>